<dbReference type="AlphaFoldDB" id="A0A3S4ZKG6"/>
<dbReference type="SUPFAM" id="SSF47413">
    <property type="entry name" value="lambda repressor-like DNA-binding domains"/>
    <property type="match status" value="1"/>
</dbReference>
<sequence length="69" mass="7863">MDWTQIIQDIQDAGYSQKQIADFCGCSQGFISQVKNNYYRTQNTKSKKAISFETGTALLELHKIVKNSE</sequence>
<dbReference type="GO" id="GO:0003677">
    <property type="term" value="F:DNA binding"/>
    <property type="evidence" value="ECO:0007669"/>
    <property type="project" value="InterPro"/>
</dbReference>
<reference evidence="1 2" key="1">
    <citation type="submission" date="2018-12" db="EMBL/GenBank/DDBJ databases">
        <authorList>
            <consortium name="Pathogen Informatics"/>
        </authorList>
    </citation>
    <scope>NUCLEOTIDE SEQUENCE [LARGE SCALE GENOMIC DNA]</scope>
    <source>
        <strain evidence="1 2">NCTC12742</strain>
    </source>
</reference>
<accession>A0A3S4ZKG6</accession>
<dbReference type="KEGG" id="nwe:SAMEA3174300_1331"/>
<evidence type="ECO:0008006" key="3">
    <source>
        <dbReference type="Google" id="ProtNLM"/>
    </source>
</evidence>
<proteinExistence type="predicted"/>
<gene>
    <name evidence="1" type="ORF">NCTC12742_00707</name>
</gene>
<dbReference type="EMBL" id="LR134533">
    <property type="protein sequence ID" value="VEJ50471.1"/>
    <property type="molecule type" value="Genomic_DNA"/>
</dbReference>
<evidence type="ECO:0000313" key="1">
    <source>
        <dbReference type="EMBL" id="VEJ50471.1"/>
    </source>
</evidence>
<dbReference type="STRING" id="28091.SAMEA3174300_01331"/>
<evidence type="ECO:0000313" key="2">
    <source>
        <dbReference type="Proteomes" id="UP000272771"/>
    </source>
</evidence>
<dbReference type="OrthoDB" id="9135527at2"/>
<protein>
    <recommendedName>
        <fullName evidence="3">Phage associated protein</fullName>
    </recommendedName>
</protein>
<dbReference type="RefSeq" id="WP_004282703.1">
    <property type="nucleotide sequence ID" value="NZ_CAUJRG010000002.1"/>
</dbReference>
<dbReference type="InterPro" id="IPR010982">
    <property type="entry name" value="Lambda_DNA-bd_dom_sf"/>
</dbReference>
<organism evidence="1 2">
    <name type="scientific">Neisseria weaveri</name>
    <dbReference type="NCBI Taxonomy" id="28091"/>
    <lineage>
        <taxon>Bacteria</taxon>
        <taxon>Pseudomonadati</taxon>
        <taxon>Pseudomonadota</taxon>
        <taxon>Betaproteobacteria</taxon>
        <taxon>Neisseriales</taxon>
        <taxon>Neisseriaceae</taxon>
        <taxon>Neisseria</taxon>
    </lineage>
</organism>
<keyword evidence="2" id="KW-1185">Reference proteome</keyword>
<dbReference type="Gene3D" id="1.10.260.40">
    <property type="entry name" value="lambda repressor-like DNA-binding domains"/>
    <property type="match status" value="1"/>
</dbReference>
<name>A0A3S4ZKG6_9NEIS</name>
<dbReference type="Proteomes" id="UP000272771">
    <property type="component" value="Chromosome"/>
</dbReference>